<organism evidence="3">
    <name type="scientific">viral metagenome</name>
    <dbReference type="NCBI Taxonomy" id="1070528"/>
    <lineage>
        <taxon>unclassified sequences</taxon>
        <taxon>metagenomes</taxon>
        <taxon>organismal metagenomes</taxon>
    </lineage>
</organism>
<proteinExistence type="predicted"/>
<feature type="region of interest" description="Disordered" evidence="1">
    <location>
        <begin position="232"/>
        <end position="290"/>
    </location>
</feature>
<keyword evidence="2" id="KW-0472">Membrane</keyword>
<sequence>MYMYMDDSCKILGSIKQNYTPIEPYNKLREGQIYIYNLTSMGVIGGYWIGRLLEKKLIVRRTNTAGGIDYFNFIFQILWHRDARSMVDQSVGTWETGAHIVNYGYATRVDVFRKINEKGSGFIFYGNCKFYDIKEHDFMDSFTNNLDTKSPQEICEMIKNKKTAMEKIDSFLSEKALPFLYRPPEYTVQEGDNHSNDRSSEEFRSDVVSVTSVKKKNNGSEIYQKMKENFEKNAEEQKKQKKTQIKEKLTRMLTKNLTKKREGKMNESISAKNGGKRNKRKQKTQKQKKN</sequence>
<feature type="transmembrane region" description="Helical" evidence="2">
    <location>
        <begin position="33"/>
        <end position="53"/>
    </location>
</feature>
<evidence type="ECO:0000313" key="3">
    <source>
        <dbReference type="EMBL" id="QHT90345.1"/>
    </source>
</evidence>
<keyword evidence="2" id="KW-1133">Transmembrane helix</keyword>
<protein>
    <submittedName>
        <fullName evidence="3">Uncharacterized protein</fullName>
    </submittedName>
</protein>
<accession>A0A6C0ID39</accession>
<dbReference type="EMBL" id="MN740153">
    <property type="protein sequence ID" value="QHT90345.1"/>
    <property type="molecule type" value="Genomic_DNA"/>
</dbReference>
<feature type="compositionally biased region" description="Basic and acidic residues" evidence="1">
    <location>
        <begin position="191"/>
        <end position="205"/>
    </location>
</feature>
<feature type="compositionally biased region" description="Basic and acidic residues" evidence="1">
    <location>
        <begin position="232"/>
        <end position="250"/>
    </location>
</feature>
<dbReference type="AlphaFoldDB" id="A0A6C0ID39"/>
<keyword evidence="2" id="KW-0812">Transmembrane</keyword>
<reference evidence="3" key="1">
    <citation type="journal article" date="2020" name="Nature">
        <title>Giant virus diversity and host interactions through global metagenomics.</title>
        <authorList>
            <person name="Schulz F."/>
            <person name="Roux S."/>
            <person name="Paez-Espino D."/>
            <person name="Jungbluth S."/>
            <person name="Walsh D.A."/>
            <person name="Denef V.J."/>
            <person name="McMahon K.D."/>
            <person name="Konstantinidis K.T."/>
            <person name="Eloe-Fadrosh E.A."/>
            <person name="Kyrpides N.C."/>
            <person name="Woyke T."/>
        </authorList>
    </citation>
    <scope>NUCLEOTIDE SEQUENCE</scope>
    <source>
        <strain evidence="3">GVMAG-M-3300023184-68</strain>
    </source>
</reference>
<evidence type="ECO:0000256" key="1">
    <source>
        <dbReference type="SAM" id="MobiDB-lite"/>
    </source>
</evidence>
<name>A0A6C0ID39_9ZZZZ</name>
<evidence type="ECO:0000256" key="2">
    <source>
        <dbReference type="SAM" id="Phobius"/>
    </source>
</evidence>
<feature type="compositionally biased region" description="Basic residues" evidence="1">
    <location>
        <begin position="274"/>
        <end position="290"/>
    </location>
</feature>
<feature type="region of interest" description="Disordered" evidence="1">
    <location>
        <begin position="187"/>
        <end position="206"/>
    </location>
</feature>